<sequence length="374" mass="40014">MNLKRATTGVKKIQPKVFIIDMFLPEGEAWYNIPEFNVLEQNITIPGFSPLYPDAHCTEDGSICQVITGEAEINAASTLSALVYSGVFDLTTTYFLIAGIAGINPKVATIGDVTFARFAVQVALQYEIDAREIPADFPTGYVPQGAVVPNQYPAELYGTEVFELNVALRTAAVAFANKATLYDTAATQAARKLYAYDPAFAGPSSSGPSVVECDSATSDVYFSGALLGEAFENTTTLFTNGLGVYCTTQQEDNATLEVLLRATLAGLTDFSRIILMRTASDFDRPYEGQTAVANLFGDTPAFEPSVQNIYLAGVQVVEGIVSGWADTFEQGVKASNYIGDVFGSLGGEPDFGPGSTGSSIPERTGGRKRMLRSF</sequence>
<keyword evidence="4" id="KW-1185">Reference proteome</keyword>
<dbReference type="InterPro" id="IPR035994">
    <property type="entry name" value="Nucleoside_phosphorylase_sf"/>
</dbReference>
<comment type="function">
    <text evidence="1">Nucleoside permease that transports adenosine and guanosine.</text>
</comment>
<accession>A0A9P5Q6I1</accession>
<name>A0A9P5Q6I1_9AGAR</name>
<dbReference type="GO" id="GO:0005783">
    <property type="term" value="C:endoplasmic reticulum"/>
    <property type="evidence" value="ECO:0007669"/>
    <property type="project" value="TreeGrafter"/>
</dbReference>
<evidence type="ECO:0000313" key="4">
    <source>
        <dbReference type="Proteomes" id="UP000772434"/>
    </source>
</evidence>
<comment type="similarity">
    <text evidence="1">Belongs to the NUP family.</text>
</comment>
<evidence type="ECO:0000256" key="1">
    <source>
        <dbReference type="PIRNR" id="PIRNR013171"/>
    </source>
</evidence>
<dbReference type="Gene3D" id="3.40.50.1580">
    <property type="entry name" value="Nucleoside phosphorylase domain"/>
    <property type="match status" value="1"/>
</dbReference>
<feature type="region of interest" description="Disordered" evidence="2">
    <location>
        <begin position="350"/>
        <end position="374"/>
    </location>
</feature>
<organism evidence="3 4">
    <name type="scientific">Rhodocollybia butyracea</name>
    <dbReference type="NCBI Taxonomy" id="206335"/>
    <lineage>
        <taxon>Eukaryota</taxon>
        <taxon>Fungi</taxon>
        <taxon>Dikarya</taxon>
        <taxon>Basidiomycota</taxon>
        <taxon>Agaricomycotina</taxon>
        <taxon>Agaricomycetes</taxon>
        <taxon>Agaricomycetidae</taxon>
        <taxon>Agaricales</taxon>
        <taxon>Marasmiineae</taxon>
        <taxon>Omphalotaceae</taxon>
        <taxon>Rhodocollybia</taxon>
    </lineage>
</organism>
<evidence type="ECO:0000256" key="2">
    <source>
        <dbReference type="SAM" id="MobiDB-lite"/>
    </source>
</evidence>
<dbReference type="OrthoDB" id="2331083at2759"/>
<dbReference type="PIRSF" id="PIRSF013171">
    <property type="entry name" value="Pur_nuclsid_perm"/>
    <property type="match status" value="1"/>
</dbReference>
<gene>
    <name evidence="3" type="ORF">BDP27DRAFT_1212169</name>
</gene>
<protein>
    <submittedName>
        <fullName evidence="3">Purine nucleoside permease</fullName>
    </submittedName>
</protein>
<dbReference type="GO" id="GO:0003824">
    <property type="term" value="F:catalytic activity"/>
    <property type="evidence" value="ECO:0007669"/>
    <property type="project" value="InterPro"/>
</dbReference>
<dbReference type="GO" id="GO:0009116">
    <property type="term" value="P:nucleoside metabolic process"/>
    <property type="evidence" value="ECO:0007669"/>
    <property type="project" value="InterPro"/>
</dbReference>
<evidence type="ECO:0000313" key="3">
    <source>
        <dbReference type="EMBL" id="KAF9075365.1"/>
    </source>
</evidence>
<reference evidence="3" key="1">
    <citation type="submission" date="2020-11" db="EMBL/GenBank/DDBJ databases">
        <authorList>
            <consortium name="DOE Joint Genome Institute"/>
            <person name="Ahrendt S."/>
            <person name="Riley R."/>
            <person name="Andreopoulos W."/>
            <person name="Labutti K."/>
            <person name="Pangilinan J."/>
            <person name="Ruiz-Duenas F.J."/>
            <person name="Barrasa J.M."/>
            <person name="Sanchez-Garcia M."/>
            <person name="Camarero S."/>
            <person name="Miyauchi S."/>
            <person name="Serrano A."/>
            <person name="Linde D."/>
            <person name="Babiker R."/>
            <person name="Drula E."/>
            <person name="Ayuso-Fernandez I."/>
            <person name="Pacheco R."/>
            <person name="Padilla G."/>
            <person name="Ferreira P."/>
            <person name="Barriuso J."/>
            <person name="Kellner H."/>
            <person name="Castanera R."/>
            <person name="Alfaro M."/>
            <person name="Ramirez L."/>
            <person name="Pisabarro A.G."/>
            <person name="Kuo A."/>
            <person name="Tritt A."/>
            <person name="Lipzen A."/>
            <person name="He G."/>
            <person name="Yan M."/>
            <person name="Ng V."/>
            <person name="Cullen D."/>
            <person name="Martin F."/>
            <person name="Rosso M.-N."/>
            <person name="Henrissat B."/>
            <person name="Hibbett D."/>
            <person name="Martinez A.T."/>
            <person name="Grigoriev I.V."/>
        </authorList>
    </citation>
    <scope>NUCLEOTIDE SEQUENCE</scope>
    <source>
        <strain evidence="3">AH 40177</strain>
    </source>
</reference>
<proteinExistence type="inferred from homology"/>
<dbReference type="InterPro" id="IPR009486">
    <property type="entry name" value="Pur_nuclsid_perm"/>
</dbReference>
<keyword evidence="1" id="KW-0813">Transport</keyword>
<dbReference type="Pfam" id="PF06516">
    <property type="entry name" value="NUP"/>
    <property type="match status" value="1"/>
</dbReference>
<dbReference type="EMBL" id="JADNRY010000009">
    <property type="protein sequence ID" value="KAF9075365.1"/>
    <property type="molecule type" value="Genomic_DNA"/>
</dbReference>
<dbReference type="Proteomes" id="UP000772434">
    <property type="component" value="Unassembled WGS sequence"/>
</dbReference>
<dbReference type="PANTHER" id="PTHR38643:SF1">
    <property type="entry name" value="PURINE NUCLEOSIDE PERMEASE C285.05-RELATED"/>
    <property type="match status" value="1"/>
</dbReference>
<dbReference type="GO" id="GO:0055085">
    <property type="term" value="P:transmembrane transport"/>
    <property type="evidence" value="ECO:0007669"/>
    <property type="project" value="InterPro"/>
</dbReference>
<dbReference type="AlphaFoldDB" id="A0A9P5Q6I1"/>
<comment type="caution">
    <text evidence="3">The sequence shown here is derived from an EMBL/GenBank/DDBJ whole genome shotgun (WGS) entry which is preliminary data.</text>
</comment>
<dbReference type="PANTHER" id="PTHR38643">
    <property type="entry name" value="PURINE NUCLEOSIDE PERMEASE C285.05-RELATED"/>
    <property type="match status" value="1"/>
</dbReference>